<sequence length="477" mass="53397">MITHSPSAAAPTGAGGMPVLGHLLPLMVKRMAFIQSLRAQGDLVWIRLGTHPVCVVNSPELIHRVLVTEARKFEKGLIFDKMRPFLGNGLVTSTHAHHRRQRRLVQPAFHRERITRYGDLMLRCVDERIADWRPDRTVRVDIEMQNLVVDVLAGTLFASRAGERAAEEMHRSLPAFNQGLTRRTLSPPFMDSIPTPAIRRFNTAAARLRAVVEEMIAAYREAGTDHGDLLSMLLSARDADTGDAMTDEEIRDEVINLLIAGMETTNSTLAWICHVLGRHPEVDQRVYAEVRAAAGDHPLQAAKLPELRYTRRVVCEVLRLYHPLWLVMRRSTAPVALGDATLPAGTDVVFSPATLHRDPVLYPDPLRFDPDRWPLPQTETLRHAFIPFGAGSRQCIGDGFAWTELTLATAHIVSRWKLRPATGHNLRPGNTVVIHPGRLPMIPTPRVEDRSTAVVPNTDKHRTDKHEPDRHQQEGTG</sequence>
<dbReference type="GO" id="GO:0005506">
    <property type="term" value="F:iron ion binding"/>
    <property type="evidence" value="ECO:0007669"/>
    <property type="project" value="InterPro"/>
</dbReference>
<evidence type="ECO:0000256" key="2">
    <source>
        <dbReference type="ARBA" id="ARBA00022617"/>
    </source>
</evidence>
<dbReference type="SUPFAM" id="SSF48264">
    <property type="entry name" value="Cytochrome P450"/>
    <property type="match status" value="1"/>
</dbReference>
<evidence type="ECO:0000256" key="5">
    <source>
        <dbReference type="ARBA" id="ARBA00023004"/>
    </source>
</evidence>
<reference evidence="10 11" key="1">
    <citation type="submission" date="2020-02" db="EMBL/GenBank/DDBJ databases">
        <title>Whole-genome analyses of novel actinobacteria.</title>
        <authorList>
            <person name="Sahin N."/>
            <person name="Gencbay T."/>
        </authorList>
    </citation>
    <scope>NUCLEOTIDE SEQUENCE [LARGE SCALE GENOMIC DNA]</scope>
    <source>
        <strain evidence="10 11">HC44</strain>
    </source>
</reference>
<comment type="similarity">
    <text evidence="1 8">Belongs to the cytochrome P450 family.</text>
</comment>
<dbReference type="PROSITE" id="PS00086">
    <property type="entry name" value="CYTOCHROME_P450"/>
    <property type="match status" value="1"/>
</dbReference>
<evidence type="ECO:0000256" key="3">
    <source>
        <dbReference type="ARBA" id="ARBA00022723"/>
    </source>
</evidence>
<gene>
    <name evidence="10" type="ORF">G5C60_34320</name>
</gene>
<dbReference type="GO" id="GO:0020037">
    <property type="term" value="F:heme binding"/>
    <property type="evidence" value="ECO:0007669"/>
    <property type="project" value="InterPro"/>
</dbReference>
<keyword evidence="11" id="KW-1185">Reference proteome</keyword>
<name>A0A6G4VEJ0_9ACTN</name>
<keyword evidence="5 7" id="KW-0408">Iron</keyword>
<keyword evidence="6 8" id="KW-0503">Monooxygenase</keyword>
<evidence type="ECO:0000256" key="8">
    <source>
        <dbReference type="RuleBase" id="RU000461"/>
    </source>
</evidence>
<dbReference type="InterPro" id="IPR001128">
    <property type="entry name" value="Cyt_P450"/>
</dbReference>
<evidence type="ECO:0000256" key="7">
    <source>
        <dbReference type="PIRSR" id="PIRSR602401-1"/>
    </source>
</evidence>
<dbReference type="InterPro" id="IPR050196">
    <property type="entry name" value="Cytochrome_P450_Monoox"/>
</dbReference>
<dbReference type="EMBL" id="JAAKZY010000145">
    <property type="protein sequence ID" value="NGO12552.1"/>
    <property type="molecule type" value="Genomic_DNA"/>
</dbReference>
<dbReference type="Pfam" id="PF00067">
    <property type="entry name" value="p450"/>
    <property type="match status" value="1"/>
</dbReference>
<protein>
    <submittedName>
        <fullName evidence="10">Cytochrome P450</fullName>
    </submittedName>
</protein>
<evidence type="ECO:0000256" key="9">
    <source>
        <dbReference type="SAM" id="MobiDB-lite"/>
    </source>
</evidence>
<evidence type="ECO:0000313" key="11">
    <source>
        <dbReference type="Proteomes" id="UP000472335"/>
    </source>
</evidence>
<keyword evidence="3 7" id="KW-0479">Metal-binding</keyword>
<dbReference type="PANTHER" id="PTHR24291">
    <property type="entry name" value="CYTOCHROME P450 FAMILY 4"/>
    <property type="match status" value="1"/>
</dbReference>
<dbReference type="Gene3D" id="1.10.630.10">
    <property type="entry name" value="Cytochrome P450"/>
    <property type="match status" value="1"/>
</dbReference>
<proteinExistence type="inferred from homology"/>
<keyword evidence="4 8" id="KW-0560">Oxidoreductase</keyword>
<dbReference type="PRINTS" id="PR00385">
    <property type="entry name" value="P450"/>
</dbReference>
<evidence type="ECO:0000256" key="1">
    <source>
        <dbReference type="ARBA" id="ARBA00010617"/>
    </source>
</evidence>
<dbReference type="GO" id="GO:0004497">
    <property type="term" value="F:monooxygenase activity"/>
    <property type="evidence" value="ECO:0007669"/>
    <property type="project" value="UniProtKB-KW"/>
</dbReference>
<dbReference type="InterPro" id="IPR036396">
    <property type="entry name" value="Cyt_P450_sf"/>
</dbReference>
<evidence type="ECO:0000256" key="6">
    <source>
        <dbReference type="ARBA" id="ARBA00023033"/>
    </source>
</evidence>
<evidence type="ECO:0000313" key="10">
    <source>
        <dbReference type="EMBL" id="NGO12552.1"/>
    </source>
</evidence>
<evidence type="ECO:0000256" key="4">
    <source>
        <dbReference type="ARBA" id="ARBA00023002"/>
    </source>
</evidence>
<keyword evidence="2 7" id="KW-0349">Heme</keyword>
<dbReference type="InterPro" id="IPR017972">
    <property type="entry name" value="Cyt_P450_CS"/>
</dbReference>
<dbReference type="RefSeq" id="WP_165265096.1">
    <property type="nucleotide sequence ID" value="NZ_JAAKZY010000145.1"/>
</dbReference>
<feature type="region of interest" description="Disordered" evidence="9">
    <location>
        <begin position="437"/>
        <end position="477"/>
    </location>
</feature>
<dbReference type="PANTHER" id="PTHR24291:SF50">
    <property type="entry name" value="BIFUNCTIONAL ALBAFLAVENONE MONOOXYGENASE_TERPENE SYNTHASE"/>
    <property type="match status" value="1"/>
</dbReference>
<feature type="compositionally biased region" description="Basic and acidic residues" evidence="9">
    <location>
        <begin position="458"/>
        <end position="477"/>
    </location>
</feature>
<dbReference type="InterPro" id="IPR002401">
    <property type="entry name" value="Cyt_P450_E_grp-I"/>
</dbReference>
<feature type="binding site" description="axial binding residue" evidence="7">
    <location>
        <position position="395"/>
    </location>
    <ligand>
        <name>heme</name>
        <dbReference type="ChEBI" id="CHEBI:30413"/>
    </ligand>
    <ligandPart>
        <name>Fe</name>
        <dbReference type="ChEBI" id="CHEBI:18248"/>
    </ligandPart>
</feature>
<dbReference type="AlphaFoldDB" id="A0A6G4VEJ0"/>
<comment type="cofactor">
    <cofactor evidence="7">
        <name>heme</name>
        <dbReference type="ChEBI" id="CHEBI:30413"/>
    </cofactor>
</comment>
<dbReference type="CDD" id="cd11049">
    <property type="entry name" value="CYP170A1-like"/>
    <property type="match status" value="1"/>
</dbReference>
<dbReference type="Proteomes" id="UP000472335">
    <property type="component" value="Unassembled WGS sequence"/>
</dbReference>
<accession>A0A6G4VEJ0</accession>
<comment type="caution">
    <text evidence="10">The sequence shown here is derived from an EMBL/GenBank/DDBJ whole genome shotgun (WGS) entry which is preliminary data.</text>
</comment>
<dbReference type="PRINTS" id="PR00463">
    <property type="entry name" value="EP450I"/>
</dbReference>
<dbReference type="GO" id="GO:0016705">
    <property type="term" value="F:oxidoreductase activity, acting on paired donors, with incorporation or reduction of molecular oxygen"/>
    <property type="evidence" value="ECO:0007669"/>
    <property type="project" value="InterPro"/>
</dbReference>
<organism evidence="10 11">
    <name type="scientific">Streptomyces scabichelini</name>
    <dbReference type="NCBI Taxonomy" id="2711217"/>
    <lineage>
        <taxon>Bacteria</taxon>
        <taxon>Bacillati</taxon>
        <taxon>Actinomycetota</taxon>
        <taxon>Actinomycetes</taxon>
        <taxon>Kitasatosporales</taxon>
        <taxon>Streptomycetaceae</taxon>
        <taxon>Streptomyces</taxon>
    </lineage>
</organism>